<evidence type="ECO:0000313" key="2">
    <source>
        <dbReference type="Proteomes" id="UP000076858"/>
    </source>
</evidence>
<reference evidence="1 2" key="1">
    <citation type="submission" date="2016-03" db="EMBL/GenBank/DDBJ databases">
        <title>EvidentialGene: Evidence-directed Construction of Genes on Genomes.</title>
        <authorList>
            <person name="Gilbert D.G."/>
            <person name="Choi J.-H."/>
            <person name="Mockaitis K."/>
            <person name="Colbourne J."/>
            <person name="Pfrender M."/>
        </authorList>
    </citation>
    <scope>NUCLEOTIDE SEQUENCE [LARGE SCALE GENOMIC DNA]</scope>
    <source>
        <strain evidence="1 2">Xinb3</strain>
        <tissue evidence="1">Complete organism</tissue>
    </source>
</reference>
<gene>
    <name evidence="1" type="ORF">APZ42_026270</name>
</gene>
<proteinExistence type="predicted"/>
<dbReference type="AlphaFoldDB" id="A0A164SBV9"/>
<name>A0A164SBV9_9CRUS</name>
<dbReference type="Proteomes" id="UP000076858">
    <property type="component" value="Unassembled WGS sequence"/>
</dbReference>
<accession>A0A164SBV9</accession>
<sequence>MMLRPKWKSKKKRRDSAIEQGGCTVGLGHCRSLYKWTSLYNSLNSFPRIAARECRRHLR</sequence>
<organism evidence="1 2">
    <name type="scientific">Daphnia magna</name>
    <dbReference type="NCBI Taxonomy" id="35525"/>
    <lineage>
        <taxon>Eukaryota</taxon>
        <taxon>Metazoa</taxon>
        <taxon>Ecdysozoa</taxon>
        <taxon>Arthropoda</taxon>
        <taxon>Crustacea</taxon>
        <taxon>Branchiopoda</taxon>
        <taxon>Diplostraca</taxon>
        <taxon>Cladocera</taxon>
        <taxon>Anomopoda</taxon>
        <taxon>Daphniidae</taxon>
        <taxon>Daphnia</taxon>
    </lineage>
</organism>
<keyword evidence="2" id="KW-1185">Reference proteome</keyword>
<dbReference type="EMBL" id="LRGB01002066">
    <property type="protein sequence ID" value="KZS09462.1"/>
    <property type="molecule type" value="Genomic_DNA"/>
</dbReference>
<protein>
    <submittedName>
        <fullName evidence="1">Uncharacterized protein</fullName>
    </submittedName>
</protein>
<comment type="caution">
    <text evidence="1">The sequence shown here is derived from an EMBL/GenBank/DDBJ whole genome shotgun (WGS) entry which is preliminary data.</text>
</comment>
<evidence type="ECO:0000313" key="1">
    <source>
        <dbReference type="EMBL" id="KZS09462.1"/>
    </source>
</evidence>